<evidence type="ECO:0000259" key="2">
    <source>
        <dbReference type="PROSITE" id="PS51205"/>
    </source>
</evidence>
<name>A0AAD2CB18_9STRA</name>
<reference evidence="3" key="1">
    <citation type="submission" date="2023-08" db="EMBL/GenBank/DDBJ databases">
        <authorList>
            <person name="Audoor S."/>
            <person name="Bilcke G."/>
        </authorList>
    </citation>
    <scope>NUCLEOTIDE SEQUENCE</scope>
</reference>
<dbReference type="EMBL" id="CAKOGP040000001">
    <property type="protein sequence ID" value="CAJ1916223.1"/>
    <property type="molecule type" value="Genomic_DNA"/>
</dbReference>
<accession>A0AAD2CB18</accession>
<keyword evidence="4" id="KW-1185">Reference proteome</keyword>
<organism evidence="3 4">
    <name type="scientific">Cylindrotheca closterium</name>
    <dbReference type="NCBI Taxonomy" id="2856"/>
    <lineage>
        <taxon>Eukaryota</taxon>
        <taxon>Sar</taxon>
        <taxon>Stramenopiles</taxon>
        <taxon>Ochrophyta</taxon>
        <taxon>Bacillariophyta</taxon>
        <taxon>Bacillariophyceae</taxon>
        <taxon>Bacillariophycidae</taxon>
        <taxon>Bacillariales</taxon>
        <taxon>Bacillariaceae</taxon>
        <taxon>Cylindrotheca</taxon>
    </lineage>
</organism>
<dbReference type="Proteomes" id="UP001295423">
    <property type="component" value="Unassembled WGS sequence"/>
</dbReference>
<dbReference type="InterPro" id="IPR037191">
    <property type="entry name" value="VPS9_dom_sf"/>
</dbReference>
<protein>
    <recommendedName>
        <fullName evidence="2">VPS9 domain-containing protein</fullName>
    </recommendedName>
</protein>
<dbReference type="Gene3D" id="1.20.1050.80">
    <property type="entry name" value="VPS9 domain"/>
    <property type="match status" value="1"/>
</dbReference>
<dbReference type="GO" id="GO:0005829">
    <property type="term" value="C:cytosol"/>
    <property type="evidence" value="ECO:0007669"/>
    <property type="project" value="TreeGrafter"/>
</dbReference>
<dbReference type="PROSITE" id="PS51205">
    <property type="entry name" value="VPS9"/>
    <property type="match status" value="1"/>
</dbReference>
<dbReference type="PANTHER" id="PTHR23101:SF25">
    <property type="entry name" value="GTPASE-ACTIVATING PROTEIN AND VPS9 DOMAIN-CONTAINING PROTEIN 1"/>
    <property type="match status" value="1"/>
</dbReference>
<dbReference type="InterPro" id="IPR003123">
    <property type="entry name" value="VPS9"/>
</dbReference>
<gene>
    <name evidence="3" type="ORF">CYCCA115_LOCUS743</name>
</gene>
<dbReference type="InterPro" id="IPR045046">
    <property type="entry name" value="Vps9-like"/>
</dbReference>
<dbReference type="AlphaFoldDB" id="A0AAD2CB18"/>
<feature type="region of interest" description="Disordered" evidence="1">
    <location>
        <begin position="1"/>
        <end position="33"/>
    </location>
</feature>
<evidence type="ECO:0000256" key="1">
    <source>
        <dbReference type="SAM" id="MobiDB-lite"/>
    </source>
</evidence>
<comment type="caution">
    <text evidence="3">The sequence shown here is derived from an EMBL/GenBank/DDBJ whole genome shotgun (WGS) entry which is preliminary data.</text>
</comment>
<evidence type="ECO:0000313" key="4">
    <source>
        <dbReference type="Proteomes" id="UP001295423"/>
    </source>
</evidence>
<evidence type="ECO:0000313" key="3">
    <source>
        <dbReference type="EMBL" id="CAJ1916223.1"/>
    </source>
</evidence>
<dbReference type="PANTHER" id="PTHR23101">
    <property type="entry name" value="RAB GDP/GTP EXCHANGE FACTOR"/>
    <property type="match status" value="1"/>
</dbReference>
<dbReference type="GO" id="GO:0031267">
    <property type="term" value="F:small GTPase binding"/>
    <property type="evidence" value="ECO:0007669"/>
    <property type="project" value="TreeGrafter"/>
</dbReference>
<dbReference type="GO" id="GO:0005085">
    <property type="term" value="F:guanyl-nucleotide exchange factor activity"/>
    <property type="evidence" value="ECO:0007669"/>
    <property type="project" value="InterPro"/>
</dbReference>
<proteinExistence type="predicted"/>
<sequence length="574" mass="64836">MAEANIENEEPQSTISSKEEDNEPMNPALTEPDAMAIAQRAESSAAPTVSPRRKKDLLVQSRKDRRKWIQMVPLPYTQARDPTNVWSLDDRLNGVQSSLACKRLSSATKVLSELYGLESNTKSAEEVAQRVEALIQPFNTDEALLDGSPEVLTEALSKDNSEIVKHYHEFWSKLLNPECAMLVQGMRNYIRNLKDITDMEKLAKSLQTYLDSTFETITTHVAWNDQLDEYVGRSLESCVYGHAKGHLDTLEWNTLFTMEEKDWIDRLEKLQFLTASHLEIKCLEDPNLKMDEILKGPIEAMLAIDRYFSPFEKLQCVLAVYKGVNESLTEALNQSQGDEKTLPSADDVLPTIILTVLKAKPSKMFRSLQFIDTFATSENMRGEAGYAYTNLYGAVQFLHDLDMDKPNFSISTEDFRKGIDESMSKMKQKTVESKEEKISAADSEPSVVEISVQDVRNSRQNGDEIDLVWALERQQQHLAAKALKEDDDGASPFSVSLPSGFNRTYSFLGTKPEDIRISDLPHLLQEYKMLAHVTEELLGERAALLAADKKKRVAQRKNNVEDILIGQTGNLNKK</sequence>
<dbReference type="SUPFAM" id="SSF109993">
    <property type="entry name" value="VPS9 domain"/>
    <property type="match status" value="1"/>
</dbReference>
<feature type="domain" description="VPS9" evidence="2">
    <location>
        <begin position="257"/>
        <end position="407"/>
    </location>
</feature>
<dbReference type="SMART" id="SM00167">
    <property type="entry name" value="VPS9"/>
    <property type="match status" value="1"/>
</dbReference>
<dbReference type="Pfam" id="PF02204">
    <property type="entry name" value="VPS9"/>
    <property type="match status" value="1"/>
</dbReference>
<feature type="compositionally biased region" description="Acidic residues" evidence="1">
    <location>
        <begin position="1"/>
        <end position="10"/>
    </location>
</feature>
<dbReference type="GO" id="GO:0030139">
    <property type="term" value="C:endocytic vesicle"/>
    <property type="evidence" value="ECO:0007669"/>
    <property type="project" value="TreeGrafter"/>
</dbReference>
<dbReference type="GO" id="GO:0016192">
    <property type="term" value="P:vesicle-mediated transport"/>
    <property type="evidence" value="ECO:0007669"/>
    <property type="project" value="InterPro"/>
</dbReference>